<dbReference type="OrthoDB" id="74158at2759"/>
<sequence>MSFHIKENQQKINKDQLQSNLNGKDQYFHYEEERELIQIQNSPEKLIGTGYQPVLEKIKCSDNTQVSDGLKTTVPSYRVSVTGTILLIMTLFSTAAILPLQVSLPLDITLLKLSWRNSNVVPFLLLLSIYDLFTKRGVFLVIFRTVSKKPVHKFELIGLFLAIFGCFISVLDKDVQKVDQSSLNIVVGDISGILCSLASAFYYQFNAQLVSKIPSSVAVCSTLMFSEIMIIIYGLLFGQFTFDRDKMTGVWGFMNAEYILYTLFIMGLFCGTISIYTAALVLKYYPPIVLMIVSLIEPIICQVLSCLMNIDRAPGYFTYVGGIITLFGIFGVSYGGQILEKNTKKQEKQSKQ</sequence>
<evidence type="ECO:0008006" key="4">
    <source>
        <dbReference type="Google" id="ProtNLM"/>
    </source>
</evidence>
<keyword evidence="1" id="KW-0472">Membrane</keyword>
<evidence type="ECO:0000313" key="2">
    <source>
        <dbReference type="EMBL" id="CDW90216.1"/>
    </source>
</evidence>
<evidence type="ECO:0000313" key="3">
    <source>
        <dbReference type="Proteomes" id="UP000039865"/>
    </source>
</evidence>
<accession>A0A078B7L6</accession>
<proteinExistence type="predicted"/>
<dbReference type="EMBL" id="CCKQ01018263">
    <property type="protein sequence ID" value="CDW90216.1"/>
    <property type="molecule type" value="Genomic_DNA"/>
</dbReference>
<dbReference type="Proteomes" id="UP000039865">
    <property type="component" value="Unassembled WGS sequence"/>
</dbReference>
<gene>
    <name evidence="2" type="primary">Contig9942.g10625</name>
    <name evidence="2" type="ORF">STYLEM_19357</name>
</gene>
<feature type="transmembrane region" description="Helical" evidence="1">
    <location>
        <begin position="288"/>
        <end position="310"/>
    </location>
</feature>
<keyword evidence="1" id="KW-1133">Transmembrane helix</keyword>
<protein>
    <recommendedName>
        <fullName evidence="4">Drug metabolite transporter superfamily</fullName>
    </recommendedName>
</protein>
<feature type="transmembrane region" description="Helical" evidence="1">
    <location>
        <begin position="154"/>
        <end position="171"/>
    </location>
</feature>
<feature type="transmembrane region" description="Helical" evidence="1">
    <location>
        <begin position="258"/>
        <end position="281"/>
    </location>
</feature>
<feature type="transmembrane region" description="Helical" evidence="1">
    <location>
        <begin position="217"/>
        <end position="238"/>
    </location>
</feature>
<feature type="transmembrane region" description="Helical" evidence="1">
    <location>
        <begin position="316"/>
        <end position="336"/>
    </location>
</feature>
<name>A0A078B7L6_STYLE</name>
<feature type="transmembrane region" description="Helical" evidence="1">
    <location>
        <begin position="79"/>
        <end position="100"/>
    </location>
</feature>
<evidence type="ECO:0000256" key="1">
    <source>
        <dbReference type="SAM" id="Phobius"/>
    </source>
</evidence>
<feature type="transmembrane region" description="Helical" evidence="1">
    <location>
        <begin position="120"/>
        <end position="142"/>
    </location>
</feature>
<dbReference type="InParanoid" id="A0A078B7L6"/>
<feature type="transmembrane region" description="Helical" evidence="1">
    <location>
        <begin position="183"/>
        <end position="205"/>
    </location>
</feature>
<keyword evidence="3" id="KW-1185">Reference proteome</keyword>
<reference evidence="2 3" key="1">
    <citation type="submission" date="2014-06" db="EMBL/GenBank/DDBJ databases">
        <authorList>
            <person name="Swart Estienne"/>
        </authorList>
    </citation>
    <scope>NUCLEOTIDE SEQUENCE [LARGE SCALE GENOMIC DNA]</scope>
    <source>
        <strain evidence="2 3">130c</strain>
    </source>
</reference>
<keyword evidence="1" id="KW-0812">Transmembrane</keyword>
<organism evidence="2 3">
    <name type="scientific">Stylonychia lemnae</name>
    <name type="common">Ciliate</name>
    <dbReference type="NCBI Taxonomy" id="5949"/>
    <lineage>
        <taxon>Eukaryota</taxon>
        <taxon>Sar</taxon>
        <taxon>Alveolata</taxon>
        <taxon>Ciliophora</taxon>
        <taxon>Intramacronucleata</taxon>
        <taxon>Spirotrichea</taxon>
        <taxon>Stichotrichia</taxon>
        <taxon>Sporadotrichida</taxon>
        <taxon>Oxytrichidae</taxon>
        <taxon>Stylonychinae</taxon>
        <taxon>Stylonychia</taxon>
    </lineage>
</organism>
<dbReference type="AlphaFoldDB" id="A0A078B7L6"/>